<dbReference type="Pfam" id="PF07872">
    <property type="entry name" value="DUF1659"/>
    <property type="match status" value="1"/>
</dbReference>
<dbReference type="RefSeq" id="WP_144449549.1">
    <property type="nucleotide sequence ID" value="NZ_VLKZ01000003.1"/>
</dbReference>
<keyword evidence="3" id="KW-1185">Reference proteome</keyword>
<sequence>MNISQQSRVTMTFITGMNENGQNTTRTKTLNNVKGTAADEQLVELVTALAVLQELPLADAARNNSYSLM</sequence>
<reference evidence="2 3" key="1">
    <citation type="journal article" date="2015" name="Stand. Genomic Sci.">
        <title>Genomic Encyclopedia of Bacterial and Archaeal Type Strains, Phase III: the genomes of soil and plant-associated and newly described type strains.</title>
        <authorList>
            <person name="Whitman W.B."/>
            <person name="Woyke T."/>
            <person name="Klenk H.P."/>
            <person name="Zhou Y."/>
            <person name="Lilburn T.G."/>
            <person name="Beck B.J."/>
            <person name="De Vos P."/>
            <person name="Vandamme P."/>
            <person name="Eisen J.A."/>
            <person name="Garrity G."/>
            <person name="Hugenholtz P."/>
            <person name="Kyrpides N.C."/>
        </authorList>
    </citation>
    <scope>NUCLEOTIDE SEQUENCE [LARGE SCALE GENOMIC DNA]</scope>
    <source>
        <strain evidence="2 3">CGMCC 1.10116</strain>
    </source>
</reference>
<name>A0A562QMD2_9BACI</name>
<proteinExistence type="predicted"/>
<evidence type="ECO:0000313" key="3">
    <source>
        <dbReference type="Proteomes" id="UP000315711"/>
    </source>
</evidence>
<gene>
    <name evidence="2" type="ORF">IQ10_01184</name>
</gene>
<dbReference type="AlphaFoldDB" id="A0A562QMD2"/>
<dbReference type="OrthoDB" id="48766at2"/>
<dbReference type="Proteomes" id="UP000315711">
    <property type="component" value="Unassembled WGS sequence"/>
</dbReference>
<dbReference type="InterPro" id="IPR012454">
    <property type="entry name" value="DUF1659"/>
</dbReference>
<dbReference type="EMBL" id="VLKZ01000003">
    <property type="protein sequence ID" value="TWI57855.1"/>
    <property type="molecule type" value="Genomic_DNA"/>
</dbReference>
<accession>A0A562QMD2</accession>
<evidence type="ECO:0000259" key="1">
    <source>
        <dbReference type="Pfam" id="PF07872"/>
    </source>
</evidence>
<evidence type="ECO:0000313" key="2">
    <source>
        <dbReference type="EMBL" id="TWI57855.1"/>
    </source>
</evidence>
<comment type="caution">
    <text evidence="2">The sequence shown here is derived from an EMBL/GenBank/DDBJ whole genome shotgun (WGS) entry which is preliminary data.</text>
</comment>
<feature type="domain" description="DUF1659" evidence="1">
    <location>
        <begin position="3"/>
        <end position="68"/>
    </location>
</feature>
<protein>
    <submittedName>
        <fullName evidence="2">Uncharacterized protein DUF1659</fullName>
    </submittedName>
</protein>
<organism evidence="2 3">
    <name type="scientific">Halalkalibacter nanhaiisediminis</name>
    <dbReference type="NCBI Taxonomy" id="688079"/>
    <lineage>
        <taxon>Bacteria</taxon>
        <taxon>Bacillati</taxon>
        <taxon>Bacillota</taxon>
        <taxon>Bacilli</taxon>
        <taxon>Bacillales</taxon>
        <taxon>Bacillaceae</taxon>
        <taxon>Halalkalibacter</taxon>
    </lineage>
</organism>